<keyword evidence="1" id="KW-0812">Transmembrane</keyword>
<keyword evidence="1" id="KW-1133">Transmembrane helix</keyword>
<evidence type="ECO:0000256" key="1">
    <source>
        <dbReference type="SAM" id="Phobius"/>
    </source>
</evidence>
<proteinExistence type="predicted"/>
<dbReference type="AlphaFoldDB" id="Q9TS12"/>
<organism>
    <name type="scientific">Bos taurus</name>
    <name type="common">Bovine</name>
    <dbReference type="NCBI Taxonomy" id="9913"/>
    <lineage>
        <taxon>Eukaryota</taxon>
        <taxon>Metazoa</taxon>
        <taxon>Chordata</taxon>
        <taxon>Craniata</taxon>
        <taxon>Vertebrata</taxon>
        <taxon>Euteleostomi</taxon>
        <taxon>Mammalia</taxon>
        <taxon>Eutheria</taxon>
        <taxon>Laurasiatheria</taxon>
        <taxon>Artiodactyla</taxon>
        <taxon>Ruminantia</taxon>
        <taxon>Pecora</taxon>
        <taxon>Bovidae</taxon>
        <taxon>Bovinae</taxon>
        <taxon>Bos</taxon>
    </lineage>
</organism>
<feature type="transmembrane region" description="Helical" evidence="1">
    <location>
        <begin position="21"/>
        <end position="43"/>
    </location>
</feature>
<name>Q9TS12_BOVIN</name>
<protein>
    <submittedName>
        <fullName>Terminal DEOXYNUCLEOTIDYL transferase LI</fullName>
    </submittedName>
</protein>
<reference key="1">
    <citation type="journal article" date="1994" name="Biosci. Biotechnol. Biochem.">
        <authorList>
            <person name="Takahara K."/>
            <person name="Hayashi N."/>
            <person name="Fujita-Sagawa K."/>
            <person name="Morishita T."/>
            <person name="Hashimoto Y."/>
            <person name="Noda A."/>
        </authorList>
    </citation>
    <scope>NUCLEOTIDE SEQUENCE</scope>
</reference>
<sequence length="58" mass="6474">RSLSKIMSDKTLKFTKMQKAGELSLLKIPIIAMGWSGFGFLYYEDLVSCVTRAEAEAV</sequence>
<keyword evidence="1" id="KW-0472">Membrane</keyword>
<accession>Q9TS12</accession>